<feature type="transmembrane region" description="Helical" evidence="10">
    <location>
        <begin position="267"/>
        <end position="289"/>
    </location>
</feature>
<evidence type="ECO:0000256" key="1">
    <source>
        <dbReference type="ARBA" id="ARBA00004337"/>
    </source>
</evidence>
<dbReference type="Pfam" id="PF02990">
    <property type="entry name" value="EMP70"/>
    <property type="match status" value="1"/>
</dbReference>
<feature type="transmembrane region" description="Helical" evidence="10">
    <location>
        <begin position="331"/>
        <end position="357"/>
    </location>
</feature>
<feature type="chain" id="PRO_5027133808" description="Transmembrane 9 superfamily member" evidence="10">
    <location>
        <begin position="31"/>
        <end position="629"/>
    </location>
</feature>
<comment type="similarity">
    <text evidence="3 10">Belongs to the nonaspanin (TM9SF) (TC 9.A.2) family.</text>
</comment>
<keyword evidence="4 10" id="KW-0812">Transmembrane</keyword>
<dbReference type="EMBL" id="CAADRP010001929">
    <property type="protein sequence ID" value="VFU56698.1"/>
    <property type="molecule type" value="Genomic_DNA"/>
</dbReference>
<feature type="signal peptide" evidence="10">
    <location>
        <begin position="1"/>
        <end position="30"/>
    </location>
</feature>
<evidence type="ECO:0000256" key="10">
    <source>
        <dbReference type="RuleBase" id="RU363079"/>
    </source>
</evidence>
<keyword evidence="9 10" id="KW-0472">Membrane</keyword>
<keyword evidence="7 10" id="KW-1133">Transmembrane helix</keyword>
<evidence type="ECO:0000256" key="9">
    <source>
        <dbReference type="ARBA" id="ARBA00023136"/>
    </source>
</evidence>
<evidence type="ECO:0000313" key="11">
    <source>
        <dbReference type="EMBL" id="VFU56698.1"/>
    </source>
</evidence>
<feature type="transmembrane region" description="Helical" evidence="10">
    <location>
        <begin position="404"/>
        <end position="424"/>
    </location>
</feature>
<evidence type="ECO:0000256" key="4">
    <source>
        <dbReference type="ARBA" id="ARBA00022692"/>
    </source>
</evidence>
<feature type="transmembrane region" description="Helical" evidence="10">
    <location>
        <begin position="480"/>
        <end position="513"/>
    </location>
</feature>
<evidence type="ECO:0000256" key="7">
    <source>
        <dbReference type="ARBA" id="ARBA00022989"/>
    </source>
</evidence>
<dbReference type="GO" id="GO:0010008">
    <property type="term" value="C:endosome membrane"/>
    <property type="evidence" value="ECO:0007669"/>
    <property type="project" value="UniProtKB-SubCell"/>
</dbReference>
<evidence type="ECO:0000256" key="6">
    <source>
        <dbReference type="ARBA" id="ARBA00022753"/>
    </source>
</evidence>
<feature type="transmembrane region" description="Helical" evidence="10">
    <location>
        <begin position="590"/>
        <end position="618"/>
    </location>
</feature>
<dbReference type="PANTHER" id="PTHR10766">
    <property type="entry name" value="TRANSMEMBRANE 9 SUPERFAMILY PROTEIN"/>
    <property type="match status" value="1"/>
</dbReference>
<keyword evidence="8" id="KW-0333">Golgi apparatus</keyword>
<feature type="transmembrane region" description="Helical" evidence="10">
    <location>
        <begin position="436"/>
        <end position="459"/>
    </location>
</feature>
<proteinExistence type="inferred from homology"/>
<feature type="transmembrane region" description="Helical" evidence="10">
    <location>
        <begin position="559"/>
        <end position="578"/>
    </location>
</feature>
<gene>
    <name evidence="11" type="ORF">SVIM_LOCUS407872</name>
</gene>
<protein>
    <recommendedName>
        <fullName evidence="10">Transmembrane 9 superfamily member</fullName>
    </recommendedName>
</protein>
<evidence type="ECO:0000256" key="3">
    <source>
        <dbReference type="ARBA" id="ARBA00005227"/>
    </source>
</evidence>
<sequence length="629" mass="72112">MARGSLALKLGASFTSSSLLLLLLAYHSCSFYLPGVAPQDFTTGAELRVKVNKLTSTKTQLPYSYYSLQYCPPEHIVDSAENLGEVLRGDRIENSPYVFQMREPLQCKILCRVTLNTKTTKEFKEKIDDDYLGQHENAVVYQHGFHVGLKAQYAGSEDLKHFIYNHLTFTVKYHKDSRSDLARIVGFEVKPFSVEYQFDGEWRNENMRLTTCDPHARHAVTSSESPQVIEDKKDVIFTYDVAFEESDVKWASRWDTYLLMADDQIHWFSIVNSLMIVLFLSGMVAMIMLQTLYRDISKYNQLETQEEAQEETGWKLVHGDVFRPPTNSDLLCVYVGTGVQFLGMILVTMIFAALGFLSPSNRGGLMTAMLFLWVFMGLFSGYASARLYKMFKGTEWKKITLKTAFMFPAIVFSIFFVLNALIWGEKSSGAVPFGTMFALVFLWFGISVPLVFTGSYIGFNKPAIEDSVKTNKIPRQIPEQAWYMNLVFSILIGGVLPFGVVFIELFFILASIWLHQFYYIFGFLFAVFIILIVTCAEITIVFCYFHLCNEDYHWWWRSYLTSGSSALYLFLYAAFYFFTKLDITKPVSGVLYFGYMLIASYAFFVLTGTIGFCACFWFTRLIYSTVKID</sequence>
<reference evidence="11" key="1">
    <citation type="submission" date="2019-03" db="EMBL/GenBank/DDBJ databases">
        <authorList>
            <person name="Mank J."/>
            <person name="Almeida P."/>
        </authorList>
    </citation>
    <scope>NUCLEOTIDE SEQUENCE</scope>
    <source>
        <strain evidence="11">78183</strain>
    </source>
</reference>
<keyword evidence="5 10" id="KW-0732">Signal</keyword>
<evidence type="ECO:0000256" key="5">
    <source>
        <dbReference type="ARBA" id="ARBA00022729"/>
    </source>
</evidence>
<dbReference type="AlphaFoldDB" id="A0A6N2N6T3"/>
<dbReference type="GO" id="GO:0072657">
    <property type="term" value="P:protein localization to membrane"/>
    <property type="evidence" value="ECO:0007669"/>
    <property type="project" value="TreeGrafter"/>
</dbReference>
<feature type="transmembrane region" description="Helical" evidence="10">
    <location>
        <begin position="519"/>
        <end position="547"/>
    </location>
</feature>
<dbReference type="GO" id="GO:0000139">
    <property type="term" value="C:Golgi membrane"/>
    <property type="evidence" value="ECO:0007669"/>
    <property type="project" value="UniProtKB-SubCell"/>
</dbReference>
<evidence type="ECO:0000256" key="8">
    <source>
        <dbReference type="ARBA" id="ARBA00023034"/>
    </source>
</evidence>
<accession>A0A6N2N6T3</accession>
<evidence type="ECO:0000256" key="2">
    <source>
        <dbReference type="ARBA" id="ARBA00004653"/>
    </source>
</evidence>
<organism evidence="11">
    <name type="scientific">Salix viminalis</name>
    <name type="common">Common osier</name>
    <name type="synonym">Basket willow</name>
    <dbReference type="NCBI Taxonomy" id="40686"/>
    <lineage>
        <taxon>Eukaryota</taxon>
        <taxon>Viridiplantae</taxon>
        <taxon>Streptophyta</taxon>
        <taxon>Embryophyta</taxon>
        <taxon>Tracheophyta</taxon>
        <taxon>Spermatophyta</taxon>
        <taxon>Magnoliopsida</taxon>
        <taxon>eudicotyledons</taxon>
        <taxon>Gunneridae</taxon>
        <taxon>Pentapetalae</taxon>
        <taxon>rosids</taxon>
        <taxon>fabids</taxon>
        <taxon>Malpighiales</taxon>
        <taxon>Salicaceae</taxon>
        <taxon>Saliceae</taxon>
        <taxon>Salix</taxon>
    </lineage>
</organism>
<name>A0A6N2N6T3_SALVM</name>
<dbReference type="PANTHER" id="PTHR10766:SF154">
    <property type="entry name" value="TRANSMEMBRANE 9 SUPERFAMILY MEMBER 10"/>
    <property type="match status" value="1"/>
</dbReference>
<dbReference type="InterPro" id="IPR004240">
    <property type="entry name" value="EMP70"/>
</dbReference>
<feature type="transmembrane region" description="Helical" evidence="10">
    <location>
        <begin position="363"/>
        <end position="383"/>
    </location>
</feature>
<comment type="subcellular location">
    <subcellularLocation>
        <location evidence="1">Endosome membrane</location>
        <topology evidence="1">Multi-pass membrane protein</topology>
    </subcellularLocation>
    <subcellularLocation>
        <location evidence="2">Golgi apparatus membrane</location>
        <topology evidence="2">Multi-pass membrane protein</topology>
    </subcellularLocation>
</comment>
<keyword evidence="6" id="KW-0967">Endosome</keyword>